<evidence type="ECO:0000313" key="3">
    <source>
        <dbReference type="FlyBase" id="FBgn0085328"/>
    </source>
</evidence>
<feature type="signal peptide" evidence="1">
    <location>
        <begin position="1"/>
        <end position="23"/>
    </location>
</feature>
<dbReference type="ExpressionAtlas" id="A8JRH0">
    <property type="expression patterns" value="baseline and differential"/>
</dbReference>
<dbReference type="VEuPathDB" id="VectorBase:FBgn0085328"/>
<reference evidence="2 4" key="6">
    <citation type="journal article" date="2005" name="PLoS Comput. Biol.">
        <title>Combined evidence annotation of transposable elements in genome sequences.</title>
        <authorList>
            <person name="Quesneville H."/>
            <person name="Bergman C.M."/>
            <person name="Andrieu O."/>
            <person name="Autard D."/>
            <person name="Nouaud D."/>
            <person name="Ashburner M."/>
            <person name="Anxolabehere D."/>
        </authorList>
    </citation>
    <scope>NUCLEOTIDE SEQUENCE [LARGE SCALE GENOMIC DNA]</scope>
    <source>
        <strain evidence="4">Berkeley</strain>
    </source>
</reference>
<proteinExistence type="predicted"/>
<dbReference type="GeneID" id="5740430"/>
<dbReference type="KEGG" id="dme:Dmel_CG34299"/>
<protein>
    <submittedName>
        <fullName evidence="2">Uncharacterized protein, isoform A</fullName>
    </submittedName>
</protein>
<dbReference type="Bgee" id="FBgn0085328">
    <property type="expression patterns" value="Expressed in spermatid in male reproductive gland and 14 other cell types or tissues"/>
</dbReference>
<dbReference type="HOGENOM" id="CLU_1397695_0_0_1"/>
<dbReference type="PhylomeDB" id="A8JRH0"/>
<dbReference type="AlphaFoldDB" id="A8JRH0"/>
<dbReference type="SMR" id="A8JRH0"/>
<accession>A8JRH0</accession>
<reference evidence="2 4" key="11">
    <citation type="journal article" date="2015" name="Genome Res.">
        <title>The Release 6 reference sequence of the Drosophila melanogaster genome.</title>
        <authorList>
            <person name="Hoskins R.A."/>
            <person name="Carlson J.W."/>
            <person name="Wan K.H."/>
            <person name="Park S."/>
            <person name="Mendez I."/>
            <person name="Galle S.E."/>
            <person name="Booth B.W."/>
            <person name="Pfeiffer B.D."/>
            <person name="George R.A."/>
            <person name="Svirskas R."/>
            <person name="Krzywinski M."/>
            <person name="Schein J."/>
            <person name="Accardo M.C."/>
            <person name="Damia E."/>
            <person name="Messina G."/>
            <person name="Mendez-Lago M."/>
            <person name="de Pablos B."/>
            <person name="Demakova O.V."/>
            <person name="Andreyeva E.N."/>
            <person name="Boldyreva L.V."/>
            <person name="Marra M."/>
            <person name="Carvalho A.B."/>
            <person name="Dimitri P."/>
            <person name="Villasante A."/>
            <person name="Zhimulev I.F."/>
            <person name="Rubin G.M."/>
            <person name="Karpen G.H."/>
            <person name="Celniker S.E."/>
        </authorList>
    </citation>
    <scope>NUCLEOTIDE SEQUENCE [LARGE SCALE GENOMIC DNA]</scope>
    <source>
        <strain evidence="4">Berkeley</strain>
    </source>
</reference>
<reference evidence="2 4" key="10">
    <citation type="journal article" date="2015" name="G3 (Bethesda)">
        <title>Gene Model Annotations for Drosophila melanogaster: The Rule-Benders.</title>
        <authorList>
            <consortium name="FlyBase Consortium"/>
            <person name="Crosby M.A."/>
            <person name="Gramates L.S."/>
            <person name="Dos Santos G."/>
            <person name="Matthews B.B."/>
            <person name="St Pierre S.E."/>
            <person name="Zhou P."/>
            <person name="Schroeder A.J."/>
            <person name="Falls K."/>
            <person name="Emmert D.B."/>
            <person name="Russo S.M."/>
            <person name="Gelbart W.M."/>
            <person name="null"/>
        </authorList>
    </citation>
    <scope>NUCLEOTIDE SEQUENCE [LARGE SCALE GENOMIC DNA]</scope>
    <source>
        <strain evidence="4">Berkeley</strain>
    </source>
</reference>
<evidence type="ECO:0000256" key="1">
    <source>
        <dbReference type="SAM" id="SignalP"/>
    </source>
</evidence>
<feature type="chain" id="PRO_5002725325" evidence="1">
    <location>
        <begin position="24"/>
        <end position="185"/>
    </location>
</feature>
<reference evidence="2 4" key="3">
    <citation type="journal article" date="2002" name="Genome Biol.">
        <title>Annotation of the Drosophila melanogaster euchromatic genome: a systematic review.</title>
        <authorList>
            <person name="Misra S."/>
            <person name="Crosby M.A."/>
            <person name="Mungall C.J."/>
            <person name="Matthews B.B."/>
            <person name="Campbell K.S."/>
            <person name="Hradecky P."/>
            <person name="Huang Y."/>
            <person name="Kaminker J.S."/>
            <person name="Millburn G.H."/>
            <person name="Prochnik S.E."/>
            <person name="Smith C.D."/>
            <person name="Tupy J.L."/>
            <person name="Whitfied E.J."/>
            <person name="Bayraktaroglu L."/>
            <person name="Berman B.P."/>
            <person name="Bettencourt B.R."/>
            <person name="Celniker S.E."/>
            <person name="de Grey A.D."/>
            <person name="Drysdale R.A."/>
            <person name="Harris N.L."/>
            <person name="Richter J."/>
            <person name="Russo S."/>
            <person name="Schroeder A.J."/>
            <person name="Shu S.Q."/>
            <person name="Stapleton M."/>
            <person name="Yamada C."/>
            <person name="Ashburner M."/>
            <person name="Gelbart W.M."/>
            <person name="Rubin G.M."/>
            <person name="Lewis S.E."/>
        </authorList>
    </citation>
    <scope>GENOME REANNOTATION</scope>
    <source>
        <strain evidence="4">Berkeley</strain>
    </source>
</reference>
<dbReference type="AGR" id="FB:FBgn0085328"/>
<dbReference type="OMA" id="HEIEGAM"/>
<name>A8JRH0_DROME</name>
<dbReference type="InParanoid" id="A8JRH0"/>
<dbReference type="UCSC" id="CG34299-RA">
    <property type="organism name" value="d. melanogaster"/>
</dbReference>
<dbReference type="PaxDb" id="7227-FBpp0111408"/>
<dbReference type="OrthoDB" id="7864609at2759"/>
<keyword evidence="4" id="KW-1185">Reference proteome</keyword>
<reference evidence="2 4" key="4">
    <citation type="journal article" date="2002" name="Genome Biol.">
        <title>The transposable elements of the Drosophila melanogaster euchromatin: a genomics perspective.</title>
        <authorList>
            <person name="Kaminker J.S."/>
            <person name="Bergman C.M."/>
            <person name="Kronmiller B."/>
            <person name="Carlson J."/>
            <person name="Svirskas R."/>
            <person name="Patel S."/>
            <person name="Frise E."/>
            <person name="Wheeler D.A."/>
            <person name="Lewis S.E."/>
            <person name="Rubin G.M."/>
            <person name="Ashburner M."/>
            <person name="Celniker S.E."/>
        </authorList>
    </citation>
    <scope>NUCLEOTIDE SEQUENCE [LARGE SCALE GENOMIC DNA]</scope>
    <source>
        <strain evidence="4">Berkeley</strain>
    </source>
</reference>
<reference evidence="2 4" key="2">
    <citation type="journal article" date="2002" name="Genome Biol.">
        <title>Finishing a whole-genome shotgun: release 3 of the Drosophila melanogaster euchromatic genome sequence.</title>
        <authorList>
            <person name="Celniker S.E."/>
            <person name="Wheeler D.A."/>
            <person name="Kronmiller B."/>
            <person name="Carlson J.W."/>
            <person name="Halpern A."/>
            <person name="Patel S."/>
            <person name="Adams M."/>
            <person name="Champe M."/>
            <person name="Dugan S.P."/>
            <person name="Frise E."/>
            <person name="Hodgson A."/>
            <person name="George R.A."/>
            <person name="Hoskins R.A."/>
            <person name="Laverty T."/>
            <person name="Muzny D.M."/>
            <person name="Nelson C.R."/>
            <person name="Pacleb J.M."/>
            <person name="Park S."/>
            <person name="Pfeiffer B.D."/>
            <person name="Richards S."/>
            <person name="Sodergren E.J."/>
            <person name="Svirskas R."/>
            <person name="Tabor P.E."/>
            <person name="Wan K."/>
            <person name="Stapleton M."/>
            <person name="Sutton G.G."/>
            <person name="Venter C."/>
            <person name="Weinstock G."/>
            <person name="Scherer S.E."/>
            <person name="Myers E.W."/>
            <person name="Gibbs R.A."/>
            <person name="Rubin G.M."/>
        </authorList>
    </citation>
    <scope>NUCLEOTIDE SEQUENCE [LARGE SCALE GENOMIC DNA]</scope>
    <source>
        <strain evidence="4">Berkeley</strain>
    </source>
</reference>
<reference evidence="2 4" key="8">
    <citation type="journal article" date="2007" name="Science">
        <title>Sequence finishing and mapping of Drosophila melanogaster heterochromatin.</title>
        <authorList>
            <person name="Hoskins R.A."/>
            <person name="Carlson J.W."/>
            <person name="Kennedy C."/>
            <person name="Acevedo D."/>
            <person name="Evans-Holm M."/>
            <person name="Frise E."/>
            <person name="Wan K.H."/>
            <person name="Park S."/>
            <person name="Mendez-Lago M."/>
            <person name="Rossi F."/>
            <person name="Villasante A."/>
            <person name="Dimitri P."/>
            <person name="Karpen G.H."/>
            <person name="Celniker S.E."/>
        </authorList>
    </citation>
    <scope>NUCLEOTIDE SEQUENCE [LARGE SCALE GENOMIC DNA]</scope>
    <source>
        <strain evidence="4">Berkeley</strain>
    </source>
</reference>
<keyword evidence="1" id="KW-0732">Signal</keyword>
<evidence type="ECO:0000313" key="2">
    <source>
        <dbReference type="EMBL" id="ABW08808.1"/>
    </source>
</evidence>
<organism evidence="2 4">
    <name type="scientific">Drosophila melanogaster</name>
    <name type="common">Fruit fly</name>
    <dbReference type="NCBI Taxonomy" id="7227"/>
    <lineage>
        <taxon>Eukaryota</taxon>
        <taxon>Metazoa</taxon>
        <taxon>Ecdysozoa</taxon>
        <taxon>Arthropoda</taxon>
        <taxon>Hexapoda</taxon>
        <taxon>Insecta</taxon>
        <taxon>Pterygota</taxon>
        <taxon>Neoptera</taxon>
        <taxon>Endopterygota</taxon>
        <taxon>Diptera</taxon>
        <taxon>Brachycera</taxon>
        <taxon>Muscomorpha</taxon>
        <taxon>Ephydroidea</taxon>
        <taxon>Drosophilidae</taxon>
        <taxon>Drosophila</taxon>
        <taxon>Sophophora</taxon>
    </lineage>
</organism>
<reference evidence="2 4" key="7">
    <citation type="journal article" date="2007" name="Science">
        <title>The Release 5.1 annotation of Drosophila melanogaster heterochromatin.</title>
        <authorList>
            <person name="Smith C.D."/>
            <person name="Shu S."/>
            <person name="Mungall C.J."/>
            <person name="Karpen G.H."/>
        </authorList>
    </citation>
    <scope>NUCLEOTIDE SEQUENCE [LARGE SCALE GENOMIC DNA]</scope>
    <source>
        <strain evidence="4">Berkeley</strain>
    </source>
</reference>
<dbReference type="Proteomes" id="UP000000803">
    <property type="component" value="Chromosome 3R"/>
</dbReference>
<dbReference type="BioGRID-ORCS" id="5740430">
    <property type="hits" value="0 hits in 1 CRISPR screen"/>
</dbReference>
<reference evidence="2 4" key="1">
    <citation type="journal article" date="2000" name="Science">
        <title>The genome sequence of Drosophila melanogaster.</title>
        <authorList>
            <person name="Adams M.D."/>
            <person name="Celniker S.E."/>
            <person name="Holt R.A."/>
            <person name="Evans C.A."/>
            <person name="Gocayne J.D."/>
            <person name="Amanatides P.G."/>
            <person name="Scherer S.E."/>
            <person name="Li P.W."/>
            <person name="Hoskins R.A."/>
            <person name="Galle R.F."/>
            <person name="George R.A."/>
            <person name="Lewis S.E."/>
            <person name="Richards S."/>
            <person name="Ashburner M."/>
            <person name="Henderson S.N."/>
            <person name="Sutton G.G."/>
            <person name="Wortman J.R."/>
            <person name="Yandell M.D."/>
            <person name="Zhang Q."/>
            <person name="Chen L.X."/>
            <person name="Brandon R.C."/>
            <person name="Rogers Y.H."/>
            <person name="Blazej R.G."/>
            <person name="Champe M."/>
            <person name="Pfeiffer B.D."/>
            <person name="Wan K.H."/>
            <person name="Doyle C."/>
            <person name="Baxter E.G."/>
            <person name="Helt G."/>
            <person name="Nelson C.R."/>
            <person name="Gabor G.L."/>
            <person name="Abril J.F."/>
            <person name="Agbayani A."/>
            <person name="An H.J."/>
            <person name="Andrews-Pfannkoch C."/>
            <person name="Baldwin D."/>
            <person name="Ballew R.M."/>
            <person name="Basu A."/>
            <person name="Baxendale J."/>
            <person name="Bayraktaroglu L."/>
            <person name="Beasley E.M."/>
            <person name="Beeson K.Y."/>
            <person name="Benos P.V."/>
            <person name="Berman B.P."/>
            <person name="Bhandari D."/>
            <person name="Bolshakov S."/>
            <person name="Borkova D."/>
            <person name="Botchan M.R."/>
            <person name="Bouck J."/>
            <person name="Brokstein P."/>
            <person name="Brottier P."/>
            <person name="Burtis K.C."/>
            <person name="Busam D.A."/>
            <person name="Butler H."/>
            <person name="Cadieu E."/>
            <person name="Center A."/>
            <person name="Chandra I."/>
            <person name="Cherry J.M."/>
            <person name="Cawley S."/>
            <person name="Dahlke C."/>
            <person name="Davenport L.B."/>
            <person name="Davies P."/>
            <person name="de Pablos B."/>
            <person name="Delcher A."/>
            <person name="Deng Z."/>
            <person name="Mays A.D."/>
            <person name="Dew I."/>
            <person name="Dietz S.M."/>
            <person name="Dodson K."/>
            <person name="Doup L.E."/>
            <person name="Downes M."/>
            <person name="Dugan-Rocha S."/>
            <person name="Dunkov B.C."/>
            <person name="Dunn P."/>
            <person name="Durbin K.J."/>
            <person name="Evangelista C.C."/>
            <person name="Ferraz C."/>
            <person name="Ferriera S."/>
            <person name="Fleischmann W."/>
            <person name="Fosler C."/>
            <person name="Gabrielian A.E."/>
            <person name="Garg N.S."/>
            <person name="Gelbart W.M."/>
            <person name="Glasser K."/>
            <person name="Glodek A."/>
            <person name="Gong F."/>
            <person name="Gorrell J.H."/>
            <person name="Gu Z."/>
            <person name="Guan P."/>
            <person name="Harris M."/>
            <person name="Harris N.L."/>
            <person name="Harvey D."/>
            <person name="Heiman T.J."/>
            <person name="Hernandez J.R."/>
            <person name="Houck J."/>
            <person name="Hostin D."/>
            <person name="Houston K.A."/>
            <person name="Howland T.J."/>
            <person name="Wei M.H."/>
            <person name="Ibegwam C."/>
            <person name="Jalali M."/>
            <person name="Kalush F."/>
            <person name="Karpen G.H."/>
            <person name="Ke Z."/>
            <person name="Kennison J.A."/>
            <person name="Ketchum K.A."/>
            <person name="Kimmel B.E."/>
            <person name="Kodira C.D."/>
            <person name="Kraft C."/>
            <person name="Kravitz S."/>
            <person name="Kulp D."/>
            <person name="Lai Z."/>
            <person name="Lasko P."/>
            <person name="Lei Y."/>
            <person name="Levitsky A.A."/>
            <person name="Li J."/>
            <person name="Li Z."/>
            <person name="Liang Y."/>
            <person name="Lin X."/>
            <person name="Liu X."/>
            <person name="Mattei B."/>
            <person name="McIntosh T.C."/>
            <person name="McLeod M.P."/>
            <person name="McPherson D."/>
            <person name="Merkulov G."/>
            <person name="Milshina N.V."/>
            <person name="Mobarry C."/>
            <person name="Morris J."/>
            <person name="Moshrefi A."/>
            <person name="Mount S.M."/>
            <person name="Moy M."/>
            <person name="Murphy B."/>
            <person name="Murphy L."/>
            <person name="Muzny D.M."/>
            <person name="Nelson D.L."/>
            <person name="Nelson D.R."/>
            <person name="Nelson K.A."/>
            <person name="Nixon K."/>
            <person name="Nusskern D.R."/>
            <person name="Pacleb J.M."/>
            <person name="Palazzolo M."/>
            <person name="Pittman G.S."/>
            <person name="Pan S."/>
            <person name="Pollard J."/>
            <person name="Puri V."/>
            <person name="Reese M.G."/>
            <person name="Reinert K."/>
            <person name="Remington K."/>
            <person name="Saunders R.D."/>
            <person name="Scheeler F."/>
            <person name="Shen H."/>
            <person name="Shue B.C."/>
            <person name="Siden-Kiamos I."/>
            <person name="Simpson M."/>
            <person name="Skupski M.P."/>
            <person name="Smith T."/>
            <person name="Spier E."/>
            <person name="Spradling A.C."/>
            <person name="Stapleton M."/>
            <person name="Strong R."/>
            <person name="Sun E."/>
            <person name="Svirskas R."/>
            <person name="Tector C."/>
            <person name="Turner R."/>
            <person name="Venter E."/>
            <person name="Wang A.H."/>
            <person name="Wang X."/>
            <person name="Wang Z.Y."/>
            <person name="Wassarman D.A."/>
            <person name="Weinstock G.M."/>
            <person name="Weissenbach J."/>
            <person name="Williams S.M."/>
            <person name="WoodageT"/>
            <person name="Worley K.C."/>
            <person name="Wu D."/>
            <person name="Yang S."/>
            <person name="Yao Q.A."/>
            <person name="Ye J."/>
            <person name="Yeh R.F."/>
            <person name="Zaveri J.S."/>
            <person name="Zhan M."/>
            <person name="Zhang G."/>
            <person name="Zhao Q."/>
            <person name="Zheng L."/>
            <person name="Zheng X.H."/>
            <person name="Zhong F.N."/>
            <person name="Zhong W."/>
            <person name="Zhou X."/>
            <person name="Zhu S."/>
            <person name="Zhu X."/>
            <person name="Smith H.O."/>
            <person name="Gibbs R.A."/>
            <person name="Myers E.W."/>
            <person name="Rubin G.M."/>
            <person name="Venter J.C."/>
        </authorList>
    </citation>
    <scope>NUCLEOTIDE SEQUENCE [LARGE SCALE GENOMIC DNA]</scope>
    <source>
        <strain evidence="4">Berkeley</strain>
    </source>
</reference>
<dbReference type="FlyBase" id="FBgn0085328">
    <property type="gene designation" value="CG34299"/>
</dbReference>
<evidence type="ECO:0000313" key="4">
    <source>
        <dbReference type="Proteomes" id="UP000000803"/>
    </source>
</evidence>
<dbReference type="EMBL" id="AE014297">
    <property type="protein sequence ID" value="ABW08808.1"/>
    <property type="molecule type" value="Genomic_DNA"/>
</dbReference>
<dbReference type="RefSeq" id="NP_001097979.1">
    <property type="nucleotide sequence ID" value="NM_001104509.3"/>
</dbReference>
<gene>
    <name evidence="2" type="primary">Dmel\CG34299</name>
    <name evidence="2 3" type="ORF">CG34299</name>
    <name evidence="2" type="ORF">Dmel_CG34299</name>
</gene>
<reference evidence="2 4" key="5">
    <citation type="journal article" date="2002" name="Genome Biol.">
        <title>Heterochromatic sequences in a Drosophila whole-genome shotgun assembly.</title>
        <authorList>
            <person name="Hoskins R.A."/>
            <person name="Smith C.D."/>
            <person name="Carlson J.W."/>
            <person name="Carvalho A.B."/>
            <person name="Halpern A."/>
            <person name="Kaminker J.S."/>
            <person name="Kennedy C."/>
            <person name="Mungall C.J."/>
            <person name="Sullivan B.A."/>
            <person name="Sutton G.G."/>
            <person name="Yasuhara J.C."/>
            <person name="Wakimoto B.T."/>
            <person name="Myers E.W."/>
            <person name="Celniker S.E."/>
            <person name="Rubin G.M."/>
            <person name="Karpen G.H."/>
        </authorList>
    </citation>
    <scope>NUCLEOTIDE SEQUENCE [LARGE SCALE GENOMIC DNA]</scope>
    <source>
        <strain evidence="4">Berkeley</strain>
    </source>
</reference>
<sequence>MDGMGQVIVALLLLLIAPQPGLLNNDDSDESPEAVAIDKEIEDAMENMQALFEFGSGISGKESRQISKAFENLSRYIQEKTKPKRKSNLEDPNEKVFNIKPAENVKIRFDYQLPKGIKQTPKIGKKKKKPEYFLNFLFNNYRNPQKLLDHNTLVRKLKMRRTGRRLLPNGMPNPYKYFPLKGEDM</sequence>
<reference evidence="2 4" key="9">
    <citation type="journal article" date="2015" name="G3 (Bethesda)">
        <title>Gene Model Annotations for Drosophila melanogaster: Impact of High-Throughput Data.</title>
        <authorList>
            <consortium name="FlyBase Consortium"/>
            <person name="Matthews B.B."/>
            <person name="Dos Santos G."/>
            <person name="Crosby M.A."/>
            <person name="Emmert D.B."/>
            <person name="St Pierre S.E."/>
            <person name="Gramates L.S."/>
            <person name="Zhou P."/>
            <person name="Schroeder A.J."/>
            <person name="Falls K."/>
            <person name="Strelets V."/>
            <person name="Russo S.M."/>
            <person name="Gelbart W.M."/>
            <person name="null"/>
        </authorList>
    </citation>
    <scope>NUCLEOTIDE SEQUENCE [LARGE SCALE GENOMIC DNA]</scope>
    <source>
        <strain evidence="4">Berkeley</strain>
    </source>
</reference>